<dbReference type="EMBL" id="JDTF01000004">
    <property type="protein sequence ID" value="EXX93305.1"/>
    <property type="molecule type" value="Genomic_DNA"/>
</dbReference>
<accession>A0ABP3BHU7</accession>
<evidence type="ECO:0000313" key="1">
    <source>
        <dbReference type="EMBL" id="EXX93305.1"/>
    </source>
</evidence>
<comment type="caution">
    <text evidence="1">The sequence shown here is derived from an EMBL/GenBank/DDBJ whole genome shotgun (WGS) entry which is preliminary data.</text>
</comment>
<sequence>MMLSNSRRKRQTIAKDCLQAIQAGSGYGTAQGFRVQRCVHGK</sequence>
<name>A0ABP3BHU7_9BORD</name>
<reference evidence="1 2" key="1">
    <citation type="submission" date="2014-02" db="EMBL/GenBank/DDBJ databases">
        <title>Whole Genome Sequencing Of Bordetella Holmesii, An Emerging Opportunistic Infection Of Humans.</title>
        <authorList>
            <person name="Tettelin H."/>
            <person name="Hooven T.A."/>
            <person name="Hine E."/>
            <person name="Su Q."/>
            <person name="Huard R.C."/>
            <person name="Della-Latta P."/>
            <person name="Daugherty S.C."/>
            <person name="Agrawal S."/>
            <person name="Sengamalay N."/>
            <person name="Tallon L.J."/>
            <person name="Sadzewicz L."/>
            <person name="Whittier S."/>
            <person name="Fraser C.M."/>
            <person name="Ratner A.J."/>
        </authorList>
    </citation>
    <scope>NUCLEOTIDE SEQUENCE [LARGE SCALE GENOMIC DNA]</scope>
    <source>
        <strain evidence="1 2">1058</strain>
    </source>
</reference>
<evidence type="ECO:0008006" key="3">
    <source>
        <dbReference type="Google" id="ProtNLM"/>
    </source>
</evidence>
<gene>
    <name evidence="1" type="ORF">D559_0692</name>
</gene>
<keyword evidence="2" id="KW-1185">Reference proteome</keyword>
<protein>
    <recommendedName>
        <fullName evidence="3">N-acetyltransferase YedL</fullName>
    </recommendedName>
</protein>
<dbReference type="Proteomes" id="UP000023104">
    <property type="component" value="Unassembled WGS sequence"/>
</dbReference>
<organism evidence="1 2">
    <name type="scientific">Bordetella holmesii 1058</name>
    <dbReference type="NCBI Taxonomy" id="1247648"/>
    <lineage>
        <taxon>Bacteria</taxon>
        <taxon>Pseudomonadati</taxon>
        <taxon>Pseudomonadota</taxon>
        <taxon>Betaproteobacteria</taxon>
        <taxon>Burkholderiales</taxon>
        <taxon>Alcaligenaceae</taxon>
        <taxon>Bordetella</taxon>
    </lineage>
</organism>
<proteinExistence type="predicted"/>
<evidence type="ECO:0000313" key="2">
    <source>
        <dbReference type="Proteomes" id="UP000023104"/>
    </source>
</evidence>